<dbReference type="InterPro" id="IPR011032">
    <property type="entry name" value="GroES-like_sf"/>
</dbReference>
<comment type="caution">
    <text evidence="4">The sequence shown here is derived from an EMBL/GenBank/DDBJ whole genome shotgun (WGS) entry which is preliminary data.</text>
</comment>
<dbReference type="PANTHER" id="PTHR48106:SF13">
    <property type="entry name" value="QUINONE OXIDOREDUCTASE-RELATED"/>
    <property type="match status" value="1"/>
</dbReference>
<evidence type="ECO:0000313" key="5">
    <source>
        <dbReference type="Proteomes" id="UP000295719"/>
    </source>
</evidence>
<dbReference type="Proteomes" id="UP000295719">
    <property type="component" value="Unassembled WGS sequence"/>
</dbReference>
<dbReference type="GO" id="GO:0005829">
    <property type="term" value="C:cytosol"/>
    <property type="evidence" value="ECO:0007669"/>
    <property type="project" value="TreeGrafter"/>
</dbReference>
<dbReference type="SUPFAM" id="SSF51735">
    <property type="entry name" value="NAD(P)-binding Rossmann-fold domains"/>
    <property type="match status" value="1"/>
</dbReference>
<dbReference type="InterPro" id="IPR013149">
    <property type="entry name" value="ADH-like_C"/>
</dbReference>
<evidence type="ECO:0000313" key="4">
    <source>
        <dbReference type="EMBL" id="TCV95179.1"/>
    </source>
</evidence>
<dbReference type="SUPFAM" id="SSF50129">
    <property type="entry name" value="GroES-like"/>
    <property type="match status" value="1"/>
</dbReference>
<keyword evidence="2" id="KW-0560">Oxidoreductase</keyword>
<dbReference type="GO" id="GO:0070402">
    <property type="term" value="F:NADPH binding"/>
    <property type="evidence" value="ECO:0007669"/>
    <property type="project" value="TreeGrafter"/>
</dbReference>
<accession>A0A4V6P455</accession>
<name>A0A4V6P455_9GAMM</name>
<dbReference type="Gene3D" id="3.90.180.10">
    <property type="entry name" value="Medium-chain alcohol dehydrogenases, catalytic domain"/>
    <property type="match status" value="1"/>
</dbReference>
<evidence type="ECO:0000256" key="2">
    <source>
        <dbReference type="ARBA" id="ARBA00023002"/>
    </source>
</evidence>
<dbReference type="OrthoDB" id="9780520at2"/>
<dbReference type="InterPro" id="IPR036291">
    <property type="entry name" value="NAD(P)-bd_dom_sf"/>
</dbReference>
<dbReference type="SMART" id="SM00829">
    <property type="entry name" value="PKS_ER"/>
    <property type="match status" value="1"/>
</dbReference>
<dbReference type="InterPro" id="IPR013154">
    <property type="entry name" value="ADH-like_N"/>
</dbReference>
<keyword evidence="5" id="KW-1185">Reference proteome</keyword>
<dbReference type="EMBL" id="SMCR01000006">
    <property type="protein sequence ID" value="TCV95179.1"/>
    <property type="molecule type" value="Genomic_DNA"/>
</dbReference>
<dbReference type="PANTHER" id="PTHR48106">
    <property type="entry name" value="QUINONE OXIDOREDUCTASE PIG3-RELATED"/>
    <property type="match status" value="1"/>
</dbReference>
<feature type="domain" description="Enoyl reductase (ER)" evidence="3">
    <location>
        <begin position="10"/>
        <end position="315"/>
    </location>
</feature>
<keyword evidence="1" id="KW-0521">NADP</keyword>
<evidence type="ECO:0000256" key="1">
    <source>
        <dbReference type="ARBA" id="ARBA00022857"/>
    </source>
</evidence>
<evidence type="ECO:0000259" key="3">
    <source>
        <dbReference type="SMART" id="SM00829"/>
    </source>
</evidence>
<gene>
    <name evidence="4" type="ORF">EDC52_106110</name>
</gene>
<dbReference type="InterPro" id="IPR020843">
    <property type="entry name" value="ER"/>
</dbReference>
<dbReference type="GO" id="GO:0003960">
    <property type="term" value="F:quinone reductase (NADPH) activity"/>
    <property type="evidence" value="ECO:0007669"/>
    <property type="project" value="TreeGrafter"/>
</dbReference>
<protein>
    <submittedName>
        <fullName evidence="4">NADPH2:quinone reductase</fullName>
    </submittedName>
</protein>
<proteinExistence type="predicted"/>
<organism evidence="4 5">
    <name type="scientific">Biostraticola tofi</name>
    <dbReference type="NCBI Taxonomy" id="466109"/>
    <lineage>
        <taxon>Bacteria</taxon>
        <taxon>Pseudomonadati</taxon>
        <taxon>Pseudomonadota</taxon>
        <taxon>Gammaproteobacteria</taxon>
        <taxon>Enterobacterales</taxon>
        <taxon>Bruguierivoracaceae</taxon>
        <taxon>Biostraticola</taxon>
    </lineage>
</organism>
<dbReference type="GO" id="GO:0035925">
    <property type="term" value="F:mRNA 3'-UTR AU-rich region binding"/>
    <property type="evidence" value="ECO:0007669"/>
    <property type="project" value="TreeGrafter"/>
</dbReference>
<dbReference type="Pfam" id="PF00107">
    <property type="entry name" value="ADH_zinc_N"/>
    <property type="match status" value="1"/>
</dbReference>
<sequence length="317" mass="33184">MYALTFSRFGGTEVLAYRQLPDMTASPGCLLVSVSAAGLNFADIYRRQGRYSLAGTAPHIGGYEGAGEVIAVGEGVTEWRAGDRVGFADVPFAHASQLQVPVSHAIRLPKNLSDVQAAAILLQGLTADYLVNDLVTIKPGDKVAVLAAAGGVGRLLTGLLVARQARVYAVASTRAKRDIALNLGASQVLAYQDWAVQLHREGGVAVVFDSLGSTLDHSLSALSPAGRVVLFGMAGGEIPPLSPASLLADSKGVIGGDLWTYLSSRQQRQQRADRLFSALATGQISLPPLSPFSLADGAAAHQLLESRDFSGKVLLLP</sequence>
<dbReference type="Pfam" id="PF08240">
    <property type="entry name" value="ADH_N"/>
    <property type="match status" value="1"/>
</dbReference>
<reference evidence="4 5" key="1">
    <citation type="submission" date="2019-03" db="EMBL/GenBank/DDBJ databases">
        <title>Genomic Encyclopedia of Type Strains, Phase IV (KMG-IV): sequencing the most valuable type-strain genomes for metagenomic binning, comparative biology and taxonomic classification.</title>
        <authorList>
            <person name="Goeker M."/>
        </authorList>
    </citation>
    <scope>NUCLEOTIDE SEQUENCE [LARGE SCALE GENOMIC DNA]</scope>
    <source>
        <strain evidence="4 5">DSM 19580</strain>
    </source>
</reference>
<dbReference type="AlphaFoldDB" id="A0A4V6P455"/>
<dbReference type="Gene3D" id="3.40.50.720">
    <property type="entry name" value="NAD(P)-binding Rossmann-like Domain"/>
    <property type="match status" value="1"/>
</dbReference>
<dbReference type="RefSeq" id="WP_131865866.1">
    <property type="nucleotide sequence ID" value="NZ_SMCR01000006.1"/>
</dbReference>